<keyword evidence="2 4" id="KW-0238">DNA-binding</keyword>
<dbReference type="PANTHER" id="PTHR30055">
    <property type="entry name" value="HTH-TYPE TRANSCRIPTIONAL REGULATOR RUTR"/>
    <property type="match status" value="1"/>
</dbReference>
<gene>
    <name evidence="6" type="ORF">ACFSTF_00920</name>
</gene>
<evidence type="ECO:0000313" key="7">
    <source>
        <dbReference type="Proteomes" id="UP001597458"/>
    </source>
</evidence>
<evidence type="ECO:0000256" key="2">
    <source>
        <dbReference type="ARBA" id="ARBA00023125"/>
    </source>
</evidence>
<organism evidence="6 7">
    <name type="scientific">Terrilactibacillus laevilacticus</name>
    <dbReference type="NCBI Taxonomy" id="1380157"/>
    <lineage>
        <taxon>Bacteria</taxon>
        <taxon>Bacillati</taxon>
        <taxon>Bacillota</taxon>
        <taxon>Bacilli</taxon>
        <taxon>Bacillales</taxon>
        <taxon>Bacillaceae</taxon>
        <taxon>Terrilactibacillus</taxon>
    </lineage>
</organism>
<proteinExistence type="predicted"/>
<reference evidence="7" key="1">
    <citation type="journal article" date="2019" name="Int. J. Syst. Evol. Microbiol.">
        <title>The Global Catalogue of Microorganisms (GCM) 10K type strain sequencing project: providing services to taxonomists for standard genome sequencing and annotation.</title>
        <authorList>
            <consortium name="The Broad Institute Genomics Platform"/>
            <consortium name="The Broad Institute Genome Sequencing Center for Infectious Disease"/>
            <person name="Wu L."/>
            <person name="Ma J."/>
        </authorList>
    </citation>
    <scope>NUCLEOTIDE SEQUENCE [LARGE SCALE GENOMIC DNA]</scope>
    <source>
        <strain evidence="7">TISTR 2241</strain>
    </source>
</reference>
<feature type="domain" description="HTH tetR-type" evidence="5">
    <location>
        <begin position="7"/>
        <end position="67"/>
    </location>
</feature>
<dbReference type="InterPro" id="IPR009057">
    <property type="entry name" value="Homeodomain-like_sf"/>
</dbReference>
<dbReference type="Pfam" id="PF00440">
    <property type="entry name" value="TetR_N"/>
    <property type="match status" value="1"/>
</dbReference>
<dbReference type="InterPro" id="IPR050109">
    <property type="entry name" value="HTH-type_TetR-like_transc_reg"/>
</dbReference>
<dbReference type="SUPFAM" id="SSF46689">
    <property type="entry name" value="Homeodomain-like"/>
    <property type="match status" value="1"/>
</dbReference>
<evidence type="ECO:0000259" key="5">
    <source>
        <dbReference type="PROSITE" id="PS50977"/>
    </source>
</evidence>
<keyword evidence="1" id="KW-0805">Transcription regulation</keyword>
<evidence type="ECO:0000256" key="4">
    <source>
        <dbReference type="PROSITE-ProRule" id="PRU00335"/>
    </source>
</evidence>
<evidence type="ECO:0000256" key="3">
    <source>
        <dbReference type="ARBA" id="ARBA00023163"/>
    </source>
</evidence>
<dbReference type="Gene3D" id="1.10.357.10">
    <property type="entry name" value="Tetracycline Repressor, domain 2"/>
    <property type="match status" value="1"/>
</dbReference>
<feature type="DNA-binding region" description="H-T-H motif" evidence="4">
    <location>
        <begin position="30"/>
        <end position="49"/>
    </location>
</feature>
<sequence>MNKKTSILSKSEILDAAEKTLRRFGPDKTSVTDVAKELGISHGTIYRHYPSKEKLREAVTERWLDEKIIFPLTEIAEMETNDPIHHLKNYLFKLIELKQTYAKYDPEMFKMYAEVTEHSAELIDEHVNHIIEQMNVLIHQGIERHLIQNIEIRTLARSIFYATSRFHHPAHAYEWENESIKKEIEDVWTLITYGFFKSYQEKDDCK</sequence>
<protein>
    <submittedName>
        <fullName evidence="6">TetR family transcriptional regulator</fullName>
    </submittedName>
</protein>
<dbReference type="RefSeq" id="WP_141191919.1">
    <property type="nucleotide sequence ID" value="NZ_JBHUMR010000002.1"/>
</dbReference>
<dbReference type="InterPro" id="IPR001647">
    <property type="entry name" value="HTH_TetR"/>
</dbReference>
<dbReference type="Pfam" id="PF17935">
    <property type="entry name" value="TetR_C_27"/>
    <property type="match status" value="1"/>
</dbReference>
<dbReference type="EMBL" id="JBHUMR010000002">
    <property type="protein sequence ID" value="MFD2615906.1"/>
    <property type="molecule type" value="Genomic_DNA"/>
</dbReference>
<comment type="caution">
    <text evidence="6">The sequence shown here is derived from an EMBL/GenBank/DDBJ whole genome shotgun (WGS) entry which is preliminary data.</text>
</comment>
<evidence type="ECO:0000256" key="1">
    <source>
        <dbReference type="ARBA" id="ARBA00023015"/>
    </source>
</evidence>
<keyword evidence="3" id="KW-0804">Transcription</keyword>
<dbReference type="PANTHER" id="PTHR30055:SF151">
    <property type="entry name" value="TRANSCRIPTIONAL REGULATORY PROTEIN"/>
    <property type="match status" value="1"/>
</dbReference>
<evidence type="ECO:0000313" key="6">
    <source>
        <dbReference type="EMBL" id="MFD2615906.1"/>
    </source>
</evidence>
<dbReference type="PRINTS" id="PR00455">
    <property type="entry name" value="HTHTETR"/>
</dbReference>
<name>A0ABW5PLJ1_9BACI</name>
<accession>A0ABW5PLJ1</accession>
<dbReference type="InterPro" id="IPR041478">
    <property type="entry name" value="TetR_C_27"/>
</dbReference>
<dbReference type="PROSITE" id="PS50977">
    <property type="entry name" value="HTH_TETR_2"/>
    <property type="match status" value="1"/>
</dbReference>
<keyword evidence="7" id="KW-1185">Reference proteome</keyword>
<dbReference type="Proteomes" id="UP001597458">
    <property type="component" value="Unassembled WGS sequence"/>
</dbReference>